<evidence type="ECO:0000256" key="1">
    <source>
        <dbReference type="ARBA" id="ARBA00010718"/>
    </source>
</evidence>
<dbReference type="PANTHER" id="PTHR18952">
    <property type="entry name" value="CARBONIC ANHYDRASE"/>
    <property type="match status" value="1"/>
</dbReference>
<dbReference type="Gene3D" id="3.10.200.10">
    <property type="entry name" value="Alpha carbonic anhydrase"/>
    <property type="match status" value="1"/>
</dbReference>
<dbReference type="Pfam" id="PF00194">
    <property type="entry name" value="Carb_anhydrase"/>
    <property type="match status" value="1"/>
</dbReference>
<dbReference type="SMART" id="SM01057">
    <property type="entry name" value="Carb_anhydrase"/>
    <property type="match status" value="1"/>
</dbReference>
<dbReference type="GO" id="GO:0005737">
    <property type="term" value="C:cytoplasm"/>
    <property type="evidence" value="ECO:0007669"/>
    <property type="project" value="TreeGrafter"/>
</dbReference>
<protein>
    <recommendedName>
        <fullName evidence="2">Alpha-carbonic anhydrase domain-containing protein</fullName>
    </recommendedName>
</protein>
<keyword evidence="4" id="KW-1185">Reference proteome</keyword>
<accession>A0A8K0C553</accession>
<dbReference type="InterPro" id="IPR036398">
    <property type="entry name" value="CA_dom_sf"/>
</dbReference>
<dbReference type="GO" id="GO:0004089">
    <property type="term" value="F:carbonate dehydratase activity"/>
    <property type="evidence" value="ECO:0007669"/>
    <property type="project" value="InterPro"/>
</dbReference>
<name>A0A8K0C553_IGNLU</name>
<evidence type="ECO:0000313" key="4">
    <source>
        <dbReference type="Proteomes" id="UP000801492"/>
    </source>
</evidence>
<dbReference type="EMBL" id="VTPC01090968">
    <property type="protein sequence ID" value="KAF2880449.1"/>
    <property type="molecule type" value="Genomic_DNA"/>
</dbReference>
<comment type="similarity">
    <text evidence="1">Belongs to the alpha-carbonic anhydrase family.</text>
</comment>
<gene>
    <name evidence="3" type="ORF">ILUMI_25727</name>
</gene>
<evidence type="ECO:0000313" key="3">
    <source>
        <dbReference type="EMBL" id="KAF2880449.1"/>
    </source>
</evidence>
<organism evidence="3 4">
    <name type="scientific">Ignelater luminosus</name>
    <name type="common">Cucubano</name>
    <name type="synonym">Pyrophorus luminosus</name>
    <dbReference type="NCBI Taxonomy" id="2038154"/>
    <lineage>
        <taxon>Eukaryota</taxon>
        <taxon>Metazoa</taxon>
        <taxon>Ecdysozoa</taxon>
        <taxon>Arthropoda</taxon>
        <taxon>Hexapoda</taxon>
        <taxon>Insecta</taxon>
        <taxon>Pterygota</taxon>
        <taxon>Neoptera</taxon>
        <taxon>Endopterygota</taxon>
        <taxon>Coleoptera</taxon>
        <taxon>Polyphaga</taxon>
        <taxon>Elateriformia</taxon>
        <taxon>Elateroidea</taxon>
        <taxon>Elateridae</taxon>
        <taxon>Agrypninae</taxon>
        <taxon>Pyrophorini</taxon>
        <taxon>Ignelater</taxon>
    </lineage>
</organism>
<dbReference type="PROSITE" id="PS51144">
    <property type="entry name" value="ALPHA_CA_2"/>
    <property type="match status" value="1"/>
</dbReference>
<dbReference type="PANTHER" id="PTHR18952:SF227">
    <property type="entry name" value="CARBONIC ANHYDRASE 13-RELATED"/>
    <property type="match status" value="1"/>
</dbReference>
<dbReference type="InterPro" id="IPR023561">
    <property type="entry name" value="Carbonic_anhydrase_a-class"/>
</dbReference>
<dbReference type="SUPFAM" id="SSF51069">
    <property type="entry name" value="Carbonic anhydrase"/>
    <property type="match status" value="1"/>
</dbReference>
<dbReference type="Proteomes" id="UP000801492">
    <property type="component" value="Unassembled WGS sequence"/>
</dbReference>
<sequence length="304" mass="34730">MMAVGDYVSAELLVIIGTVILLSLLLAEMCDWTRLLFTYDNPLCNYSYNEIGGPLTWKERFPQSKGELQSPINIVSSFAVVLPSETLPPLKFSAEYHLPPKDFRVYNDGHCVTIYARWSNDVRPVICGGPLRHPYQFFNARFRWGPNDEEGSEHTIDSERFAMELQVTHIKENGKYTDLKQASEDNAVLILSYFFQVGPVDNPYLKSLTSALKKIQCPFNCTSLEPAPLSCLFPPFFCKYFTYNGSLTFPPCTEGVQWMIQPEPLGISSRQVRKFRKLCAVDGPIDLNTRPVQELNCRDIYFYE</sequence>
<dbReference type="InterPro" id="IPR001148">
    <property type="entry name" value="CA_dom"/>
</dbReference>
<dbReference type="AlphaFoldDB" id="A0A8K0C553"/>
<comment type="caution">
    <text evidence="3">The sequence shown here is derived from an EMBL/GenBank/DDBJ whole genome shotgun (WGS) entry which is preliminary data.</text>
</comment>
<dbReference type="GO" id="GO:0008270">
    <property type="term" value="F:zinc ion binding"/>
    <property type="evidence" value="ECO:0007669"/>
    <property type="project" value="InterPro"/>
</dbReference>
<reference evidence="3" key="1">
    <citation type="submission" date="2019-08" db="EMBL/GenBank/DDBJ databases">
        <title>The genome of the North American firefly Photinus pyralis.</title>
        <authorList>
            <consortium name="Photinus pyralis genome working group"/>
            <person name="Fallon T.R."/>
            <person name="Sander Lower S.E."/>
            <person name="Weng J.-K."/>
        </authorList>
    </citation>
    <scope>NUCLEOTIDE SEQUENCE</scope>
    <source>
        <strain evidence="3">TRF0915ILg1</strain>
        <tissue evidence="3">Whole body</tissue>
    </source>
</reference>
<dbReference type="CDD" id="cd00326">
    <property type="entry name" value="alpha_CA"/>
    <property type="match status" value="1"/>
</dbReference>
<evidence type="ECO:0000259" key="2">
    <source>
        <dbReference type="PROSITE" id="PS51144"/>
    </source>
</evidence>
<dbReference type="OrthoDB" id="429145at2759"/>
<proteinExistence type="inferred from homology"/>
<feature type="domain" description="Alpha-carbonic anhydrase" evidence="2">
    <location>
        <begin position="44"/>
        <end position="304"/>
    </location>
</feature>